<evidence type="ECO:0000313" key="9">
    <source>
        <dbReference type="EMBL" id="MCX2972053.1"/>
    </source>
</evidence>
<gene>
    <name evidence="9" type="ORF">EYC87_00450</name>
</gene>
<dbReference type="SUPFAM" id="SSF55811">
    <property type="entry name" value="Nudix"/>
    <property type="match status" value="1"/>
</dbReference>
<dbReference type="InterPro" id="IPR020476">
    <property type="entry name" value="Nudix_hydrolase"/>
</dbReference>
<protein>
    <recommendedName>
        <fullName evidence="4">GDP-mannose pyrophosphatase</fullName>
    </recommendedName>
    <alternativeName>
        <fullName evidence="6">GDP-mannose hydrolase</fullName>
    </alternativeName>
    <alternativeName>
        <fullName evidence="7">GDPMK</fullName>
    </alternativeName>
</protein>
<comment type="catalytic activity">
    <reaction evidence="1">
        <text>GDP-alpha-D-mannose + H2O = alpha-D-mannose 1-phosphate + GMP + 2 H(+)</text>
        <dbReference type="Rhea" id="RHEA:27978"/>
        <dbReference type="ChEBI" id="CHEBI:15377"/>
        <dbReference type="ChEBI" id="CHEBI:15378"/>
        <dbReference type="ChEBI" id="CHEBI:57527"/>
        <dbReference type="ChEBI" id="CHEBI:58115"/>
        <dbReference type="ChEBI" id="CHEBI:58409"/>
    </reaction>
</comment>
<dbReference type="Proteomes" id="UP001143307">
    <property type="component" value="Unassembled WGS sequence"/>
</dbReference>
<dbReference type="Pfam" id="PF00293">
    <property type="entry name" value="NUDIX"/>
    <property type="match status" value="1"/>
</dbReference>
<proteinExistence type="inferred from homology"/>
<evidence type="ECO:0000256" key="3">
    <source>
        <dbReference type="ARBA" id="ARBA00007275"/>
    </source>
</evidence>
<comment type="similarity">
    <text evidence="3">Belongs to the Nudix hydrolase family. NudK subfamily.</text>
</comment>
<evidence type="ECO:0000256" key="6">
    <source>
        <dbReference type="ARBA" id="ARBA00032162"/>
    </source>
</evidence>
<evidence type="ECO:0000256" key="7">
    <source>
        <dbReference type="ARBA" id="ARBA00032272"/>
    </source>
</evidence>
<dbReference type="CDD" id="cd03424">
    <property type="entry name" value="NUDIX_ADPRase_Nudt5_UGPPase_Nudt14"/>
    <property type="match status" value="1"/>
</dbReference>
<dbReference type="Gene3D" id="3.90.79.10">
    <property type="entry name" value="Nucleoside Triphosphate Pyrophosphohydrolase"/>
    <property type="match status" value="1"/>
</dbReference>
<keyword evidence="5 9" id="KW-0378">Hydrolase</keyword>
<evidence type="ECO:0000256" key="1">
    <source>
        <dbReference type="ARBA" id="ARBA00000847"/>
    </source>
</evidence>
<feature type="domain" description="Nudix hydrolase" evidence="8">
    <location>
        <begin position="35"/>
        <end position="170"/>
    </location>
</feature>
<comment type="cofactor">
    <cofactor evidence="2">
        <name>Mg(2+)</name>
        <dbReference type="ChEBI" id="CHEBI:18420"/>
    </cofactor>
</comment>
<reference evidence="9" key="1">
    <citation type="submission" date="2019-02" db="EMBL/GenBank/DDBJ databases">
        <authorList>
            <person name="Li S.-H."/>
        </authorList>
    </citation>
    <scope>NUCLEOTIDE SEQUENCE</scope>
    <source>
        <strain evidence="9">IMCC8485</strain>
    </source>
</reference>
<comment type="caution">
    <text evidence="9">The sequence shown here is derived from an EMBL/GenBank/DDBJ whole genome shotgun (WGS) entry which is preliminary data.</text>
</comment>
<dbReference type="EMBL" id="SHNP01000001">
    <property type="protein sequence ID" value="MCX2972053.1"/>
    <property type="molecule type" value="Genomic_DNA"/>
</dbReference>
<dbReference type="InterPro" id="IPR000086">
    <property type="entry name" value="NUDIX_hydrolase_dom"/>
</dbReference>
<accession>A0ABT3SPY2</accession>
<name>A0ABT3SPY2_9GAMM</name>
<dbReference type="RefSeq" id="WP_279251118.1">
    <property type="nucleotide sequence ID" value="NZ_SHNP01000001.1"/>
</dbReference>
<keyword evidence="10" id="KW-1185">Reference proteome</keyword>
<evidence type="ECO:0000256" key="5">
    <source>
        <dbReference type="ARBA" id="ARBA00022801"/>
    </source>
</evidence>
<organism evidence="9 10">
    <name type="scientific">Candidatus Seongchinamella marina</name>
    <dbReference type="NCBI Taxonomy" id="2518990"/>
    <lineage>
        <taxon>Bacteria</taxon>
        <taxon>Pseudomonadati</taxon>
        <taxon>Pseudomonadota</taxon>
        <taxon>Gammaproteobacteria</taxon>
        <taxon>Cellvibrionales</taxon>
        <taxon>Halieaceae</taxon>
        <taxon>Seongchinamella</taxon>
    </lineage>
</organism>
<dbReference type="InterPro" id="IPR015797">
    <property type="entry name" value="NUDIX_hydrolase-like_dom_sf"/>
</dbReference>
<dbReference type="PRINTS" id="PR00502">
    <property type="entry name" value="NUDIXFAMILY"/>
</dbReference>
<dbReference type="PROSITE" id="PS51462">
    <property type="entry name" value="NUDIX"/>
    <property type="match status" value="1"/>
</dbReference>
<evidence type="ECO:0000313" key="10">
    <source>
        <dbReference type="Proteomes" id="UP001143307"/>
    </source>
</evidence>
<sequence>MIEVWQREHIALLQKTRILDLCEATDVSPYTGKAHHFISIDCAAWVNMVPITEENEVVMIRQYRHGSQDVTLEIPGGMVDAGEEPAQAAMRECKEETGYVANAVNCLGVLNPNPALFNNSLHTFIGRVAEGPRIDHASETEKTEVELIPMERLRPLLLDGTIDHALVCATLWRFLDGWRQGDSWWEERA</sequence>
<dbReference type="PANTHER" id="PTHR11839:SF18">
    <property type="entry name" value="NUDIX HYDROLASE DOMAIN-CONTAINING PROTEIN"/>
    <property type="match status" value="1"/>
</dbReference>
<evidence type="ECO:0000256" key="4">
    <source>
        <dbReference type="ARBA" id="ARBA00016377"/>
    </source>
</evidence>
<dbReference type="GO" id="GO:0016787">
    <property type="term" value="F:hydrolase activity"/>
    <property type="evidence" value="ECO:0007669"/>
    <property type="project" value="UniProtKB-KW"/>
</dbReference>
<evidence type="ECO:0000256" key="2">
    <source>
        <dbReference type="ARBA" id="ARBA00001946"/>
    </source>
</evidence>
<dbReference type="PANTHER" id="PTHR11839">
    <property type="entry name" value="UDP/ADP-SUGAR PYROPHOSPHATASE"/>
    <property type="match status" value="1"/>
</dbReference>
<evidence type="ECO:0000259" key="8">
    <source>
        <dbReference type="PROSITE" id="PS51462"/>
    </source>
</evidence>